<gene>
    <name evidence="5" type="ORF">ETSY2_21545</name>
</gene>
<evidence type="ECO:0000259" key="4">
    <source>
        <dbReference type="Pfam" id="PF03328"/>
    </source>
</evidence>
<sequence length="247" mass="26828">MRFRTNKIFEKNKQGKKGIGIGLVYPSAEAIEIIGMLGGFDFVNLDGEHGLFSPESIDEMCRVADGFGLTVTARVPNIRASTINLFLDRGVTGILGPHIETAEDAQALVDACRFVPDGRRSWGGGRGTYYNSTPLLDVPGSERTEFMQQTNANMLVMGQLETTRAFENLDAILEVQGIDAYAWGPNDLAQSMGLPGQPQHPDVLEAQRQVADRIHAAGGKLNSDIMVTLNLPELIVSGARQFLSDHA</sequence>
<feature type="domain" description="HpcH/HpaI aldolase/citrate lyase" evidence="4">
    <location>
        <begin position="38"/>
        <end position="242"/>
    </location>
</feature>
<evidence type="ECO:0000313" key="6">
    <source>
        <dbReference type="Proteomes" id="UP000019140"/>
    </source>
</evidence>
<evidence type="ECO:0000313" key="5">
    <source>
        <dbReference type="EMBL" id="ETX05681.1"/>
    </source>
</evidence>
<dbReference type="InterPro" id="IPR005000">
    <property type="entry name" value="Aldolase/citrate-lyase_domain"/>
</dbReference>
<dbReference type="GO" id="GO:0046872">
    <property type="term" value="F:metal ion binding"/>
    <property type="evidence" value="ECO:0007669"/>
    <property type="project" value="UniProtKB-KW"/>
</dbReference>
<dbReference type="Pfam" id="PF03328">
    <property type="entry name" value="HpcH_HpaI"/>
    <property type="match status" value="1"/>
</dbReference>
<reference evidence="5 6" key="1">
    <citation type="journal article" date="2014" name="Nature">
        <title>An environmental bacterial taxon with a large and distinct metabolic repertoire.</title>
        <authorList>
            <person name="Wilson M.C."/>
            <person name="Mori T."/>
            <person name="Ruckert C."/>
            <person name="Uria A.R."/>
            <person name="Helf M.J."/>
            <person name="Takada K."/>
            <person name="Gernert C."/>
            <person name="Steffens U.A."/>
            <person name="Heycke N."/>
            <person name="Schmitt S."/>
            <person name="Rinke C."/>
            <person name="Helfrich E.J."/>
            <person name="Brachmann A.O."/>
            <person name="Gurgui C."/>
            <person name="Wakimoto T."/>
            <person name="Kracht M."/>
            <person name="Crusemann M."/>
            <person name="Hentschel U."/>
            <person name="Abe I."/>
            <person name="Matsunaga S."/>
            <person name="Kalinowski J."/>
            <person name="Takeyama H."/>
            <person name="Piel J."/>
        </authorList>
    </citation>
    <scope>NUCLEOTIDE SEQUENCE [LARGE SCALE GENOMIC DNA]</scope>
    <source>
        <strain evidence="6">TSY2</strain>
    </source>
</reference>
<dbReference type="InterPro" id="IPR050251">
    <property type="entry name" value="HpcH-HpaI_aldolase"/>
</dbReference>
<proteinExistence type="inferred from homology"/>
<dbReference type="InterPro" id="IPR015813">
    <property type="entry name" value="Pyrv/PenolPyrv_kinase-like_dom"/>
</dbReference>
<comment type="similarity">
    <text evidence="1">Belongs to the HpcH/HpaI aldolase family.</text>
</comment>
<dbReference type="SUPFAM" id="SSF51621">
    <property type="entry name" value="Phosphoenolpyruvate/pyruvate domain"/>
    <property type="match status" value="1"/>
</dbReference>
<keyword evidence="2" id="KW-0479">Metal-binding</keyword>
<dbReference type="EMBL" id="AZHX01000896">
    <property type="protein sequence ID" value="ETX05681.1"/>
    <property type="molecule type" value="Genomic_DNA"/>
</dbReference>
<dbReference type="PANTHER" id="PTHR30502">
    <property type="entry name" value="2-KETO-3-DEOXY-L-RHAMNONATE ALDOLASE"/>
    <property type="match status" value="1"/>
</dbReference>
<dbReference type="GO" id="GO:0005737">
    <property type="term" value="C:cytoplasm"/>
    <property type="evidence" value="ECO:0007669"/>
    <property type="project" value="TreeGrafter"/>
</dbReference>
<accession>W4M6X0</accession>
<evidence type="ECO:0000256" key="1">
    <source>
        <dbReference type="ARBA" id="ARBA00005568"/>
    </source>
</evidence>
<keyword evidence="3" id="KW-0456">Lyase</keyword>
<dbReference type="HOGENOM" id="CLU_059964_4_1_7"/>
<name>W4M6X0_9BACT</name>
<organism evidence="5 6">
    <name type="scientific">Candidatus Entotheonella gemina</name>
    <dbReference type="NCBI Taxonomy" id="1429439"/>
    <lineage>
        <taxon>Bacteria</taxon>
        <taxon>Pseudomonadati</taxon>
        <taxon>Nitrospinota/Tectimicrobiota group</taxon>
        <taxon>Candidatus Tectimicrobiota</taxon>
        <taxon>Candidatus Entotheonellia</taxon>
        <taxon>Candidatus Entotheonellales</taxon>
        <taxon>Candidatus Entotheonellaceae</taxon>
        <taxon>Candidatus Entotheonella</taxon>
    </lineage>
</organism>
<evidence type="ECO:0000256" key="3">
    <source>
        <dbReference type="ARBA" id="ARBA00023239"/>
    </source>
</evidence>
<evidence type="ECO:0000256" key="2">
    <source>
        <dbReference type="ARBA" id="ARBA00022723"/>
    </source>
</evidence>
<comment type="caution">
    <text evidence="5">The sequence shown here is derived from an EMBL/GenBank/DDBJ whole genome shotgun (WGS) entry which is preliminary data.</text>
</comment>
<dbReference type="Gene3D" id="3.20.20.60">
    <property type="entry name" value="Phosphoenolpyruvate-binding domains"/>
    <property type="match status" value="1"/>
</dbReference>
<protein>
    <recommendedName>
        <fullName evidence="4">HpcH/HpaI aldolase/citrate lyase domain-containing protein</fullName>
    </recommendedName>
</protein>
<dbReference type="GO" id="GO:0016832">
    <property type="term" value="F:aldehyde-lyase activity"/>
    <property type="evidence" value="ECO:0007669"/>
    <property type="project" value="TreeGrafter"/>
</dbReference>
<keyword evidence="6" id="KW-1185">Reference proteome</keyword>
<dbReference type="AlphaFoldDB" id="W4M6X0"/>
<dbReference type="InterPro" id="IPR040442">
    <property type="entry name" value="Pyrv_kinase-like_dom_sf"/>
</dbReference>
<dbReference type="Proteomes" id="UP000019140">
    <property type="component" value="Unassembled WGS sequence"/>
</dbReference>
<dbReference type="PANTHER" id="PTHR30502:SF0">
    <property type="entry name" value="PHOSPHOENOLPYRUVATE CARBOXYLASE FAMILY PROTEIN"/>
    <property type="match status" value="1"/>
</dbReference>